<keyword evidence="6 10" id="KW-1133">Transmembrane helix</keyword>
<evidence type="ECO:0000256" key="6">
    <source>
        <dbReference type="ARBA" id="ARBA00022989"/>
    </source>
</evidence>
<keyword evidence="4" id="KW-0479">Metal-binding</keyword>
<dbReference type="RefSeq" id="XP_009496718.1">
    <property type="nucleotide sequence ID" value="XM_009498443.1"/>
</dbReference>
<evidence type="ECO:0008006" key="13">
    <source>
        <dbReference type="Google" id="ProtNLM"/>
    </source>
</evidence>
<evidence type="ECO:0000256" key="2">
    <source>
        <dbReference type="ARBA" id="ARBA00022617"/>
    </source>
</evidence>
<dbReference type="GO" id="GO:0017003">
    <property type="term" value="P:protein-heme linkage"/>
    <property type="evidence" value="ECO:0007669"/>
    <property type="project" value="InterPro"/>
</dbReference>
<evidence type="ECO:0000313" key="12">
    <source>
        <dbReference type="Proteomes" id="UP000030693"/>
    </source>
</evidence>
<keyword evidence="3 10" id="KW-0812">Transmembrane</keyword>
<dbReference type="OrthoDB" id="1886868at2759"/>
<dbReference type="InterPro" id="IPR004329">
    <property type="entry name" value="CcmE"/>
</dbReference>
<accession>A0A058Z6I9</accession>
<evidence type="ECO:0000256" key="1">
    <source>
        <dbReference type="ARBA" id="ARBA00004370"/>
    </source>
</evidence>
<dbReference type="PANTHER" id="PTHR34128:SF2">
    <property type="entry name" value="CYTOCHROME C-TYPE BIOGENESIS PROTEIN CCME HOMOLOG, MITOCHONDRIAL"/>
    <property type="match status" value="1"/>
</dbReference>
<dbReference type="EMBL" id="KB932207">
    <property type="protein sequence ID" value="KCV69147.1"/>
    <property type="molecule type" value="Genomic_DNA"/>
</dbReference>
<dbReference type="AlphaFoldDB" id="A0A058Z6I9"/>
<evidence type="ECO:0000313" key="11">
    <source>
        <dbReference type="EMBL" id="KCV69147.1"/>
    </source>
</evidence>
<evidence type="ECO:0000256" key="9">
    <source>
        <dbReference type="SAM" id="MobiDB-lite"/>
    </source>
</evidence>
<feature type="region of interest" description="Disordered" evidence="9">
    <location>
        <begin position="272"/>
        <end position="314"/>
    </location>
</feature>
<dbReference type="Gene3D" id="2.40.50.140">
    <property type="entry name" value="Nucleic acid-binding proteins"/>
    <property type="match status" value="1"/>
</dbReference>
<organism evidence="11">
    <name type="scientific">Fonticula alba</name>
    <name type="common">Slime mold</name>
    <dbReference type="NCBI Taxonomy" id="691883"/>
    <lineage>
        <taxon>Eukaryota</taxon>
        <taxon>Rotosphaerida</taxon>
        <taxon>Fonticulaceae</taxon>
        <taxon>Fonticula</taxon>
    </lineage>
</organism>
<keyword evidence="7" id="KW-0408">Iron</keyword>
<evidence type="ECO:0000256" key="7">
    <source>
        <dbReference type="ARBA" id="ARBA00023004"/>
    </source>
</evidence>
<keyword evidence="2" id="KW-0349">Heme</keyword>
<reference evidence="11" key="1">
    <citation type="submission" date="2013-04" db="EMBL/GenBank/DDBJ databases">
        <title>The Genome Sequence of Fonticula alba ATCC 38817.</title>
        <authorList>
            <consortium name="The Broad Institute Genomics Platform"/>
            <person name="Russ C."/>
            <person name="Cuomo C."/>
            <person name="Burger G."/>
            <person name="Gray M.W."/>
            <person name="Holland P.W.H."/>
            <person name="King N."/>
            <person name="Lang F.B.F."/>
            <person name="Roger A.J."/>
            <person name="Ruiz-Trillo I."/>
            <person name="Brown M."/>
            <person name="Walker B."/>
            <person name="Young S."/>
            <person name="Zeng Q."/>
            <person name="Gargeya S."/>
            <person name="Fitzgerald M."/>
            <person name="Haas B."/>
            <person name="Abouelleil A."/>
            <person name="Allen A.W."/>
            <person name="Alvarado L."/>
            <person name="Arachchi H.M."/>
            <person name="Berlin A.M."/>
            <person name="Chapman S.B."/>
            <person name="Gainer-Dewar J."/>
            <person name="Goldberg J."/>
            <person name="Griggs A."/>
            <person name="Gujja S."/>
            <person name="Hansen M."/>
            <person name="Howarth C."/>
            <person name="Imamovic A."/>
            <person name="Ireland A."/>
            <person name="Larimer J."/>
            <person name="McCowan C."/>
            <person name="Murphy C."/>
            <person name="Pearson M."/>
            <person name="Poon T.W."/>
            <person name="Priest M."/>
            <person name="Roberts A."/>
            <person name="Saif S."/>
            <person name="Shea T."/>
            <person name="Sisk P."/>
            <person name="Sykes S."/>
            <person name="Wortman J."/>
            <person name="Nusbaum C."/>
            <person name="Birren B."/>
        </authorList>
    </citation>
    <scope>NUCLEOTIDE SEQUENCE [LARGE SCALE GENOMIC DNA]</scope>
    <source>
        <strain evidence="11">ATCC 38817</strain>
    </source>
</reference>
<dbReference type="GO" id="GO:0017004">
    <property type="term" value="P:cytochrome complex assembly"/>
    <property type="evidence" value="ECO:0007669"/>
    <property type="project" value="UniProtKB-KW"/>
</dbReference>
<evidence type="ECO:0000256" key="5">
    <source>
        <dbReference type="ARBA" id="ARBA00022748"/>
    </source>
</evidence>
<sequence length="314" mass="34114">MFSRTVSRVLLRAGPPLRAQTARIPMALAQPVESASARGVARMYSQEAGAAATASRSATATHRKAMQERIAKDRMKKRIIMAAVGVVGLAGATHLFFQRFGAQLAVYVTPTQLLGEEIDDPSLLHAFLEPGQVTINPPSADVLQSMPVIRVGGMVKPGSFRSLDYMHHCVFILTDLMNDVAVIYRGDAMLPDLFKEGQSVVVEGHFDREAMLFRSNLLIAKHDENYVSKDIAELMEQTRQKMMRIEELKAAETAARADALVAANRLENPAIESQQLPALDMATLRSSPAVGSEGEPGSEQQATSSPSEEEKAGK</sequence>
<comment type="subcellular location">
    <subcellularLocation>
        <location evidence="1">Membrane</location>
    </subcellularLocation>
</comment>
<dbReference type="GO" id="GO:0005886">
    <property type="term" value="C:plasma membrane"/>
    <property type="evidence" value="ECO:0007669"/>
    <property type="project" value="InterPro"/>
</dbReference>
<dbReference type="InterPro" id="IPR012340">
    <property type="entry name" value="NA-bd_OB-fold"/>
</dbReference>
<dbReference type="GO" id="GO:0020037">
    <property type="term" value="F:heme binding"/>
    <property type="evidence" value="ECO:0007669"/>
    <property type="project" value="InterPro"/>
</dbReference>
<dbReference type="InterPro" id="IPR036127">
    <property type="entry name" value="CcmE-like_sf"/>
</dbReference>
<dbReference type="Pfam" id="PF03100">
    <property type="entry name" value="CcmE"/>
    <property type="match status" value="1"/>
</dbReference>
<protein>
    <recommendedName>
        <fullName evidence="13">Cytochrome c-type biogenesis protein CcmE</fullName>
    </recommendedName>
</protein>
<name>A0A058Z6I9_FONAL</name>
<dbReference type="GeneID" id="20529287"/>
<evidence type="ECO:0000256" key="8">
    <source>
        <dbReference type="ARBA" id="ARBA00023136"/>
    </source>
</evidence>
<gene>
    <name evidence="11" type="ORF">H696_04562</name>
</gene>
<dbReference type="GO" id="GO:0046872">
    <property type="term" value="F:metal ion binding"/>
    <property type="evidence" value="ECO:0007669"/>
    <property type="project" value="UniProtKB-KW"/>
</dbReference>
<dbReference type="PANTHER" id="PTHR34128">
    <property type="entry name" value="CYTOCHROME C-TYPE BIOGENESIS PROTEIN CCME HOMOLOG, MITOCHONDRIAL"/>
    <property type="match status" value="1"/>
</dbReference>
<evidence type="ECO:0000256" key="10">
    <source>
        <dbReference type="SAM" id="Phobius"/>
    </source>
</evidence>
<evidence type="ECO:0000256" key="3">
    <source>
        <dbReference type="ARBA" id="ARBA00022692"/>
    </source>
</evidence>
<feature type="transmembrane region" description="Helical" evidence="10">
    <location>
        <begin position="79"/>
        <end position="97"/>
    </location>
</feature>
<keyword evidence="8 10" id="KW-0472">Membrane</keyword>
<dbReference type="Proteomes" id="UP000030693">
    <property type="component" value="Unassembled WGS sequence"/>
</dbReference>
<proteinExistence type="predicted"/>
<evidence type="ECO:0000256" key="4">
    <source>
        <dbReference type="ARBA" id="ARBA00022723"/>
    </source>
</evidence>
<dbReference type="eggNOG" id="ENOG502QTHD">
    <property type="taxonomic scope" value="Eukaryota"/>
</dbReference>
<keyword evidence="5" id="KW-0201">Cytochrome c-type biogenesis</keyword>
<dbReference type="SUPFAM" id="SSF82093">
    <property type="entry name" value="Heme chaperone CcmE"/>
    <property type="match status" value="1"/>
</dbReference>
<keyword evidence="12" id="KW-1185">Reference proteome</keyword>
<dbReference type="STRING" id="691883.A0A058Z6I9"/>